<organism evidence="1 2">
    <name type="scientific">Dickeya phage XF4</name>
    <dbReference type="NCBI Taxonomy" id="1983656"/>
    <lineage>
        <taxon>Viruses</taxon>
        <taxon>Duplodnaviria</taxon>
        <taxon>Heunggongvirae</taxon>
        <taxon>Uroviricota</taxon>
        <taxon>Caudoviricetes</taxon>
        <taxon>Pantevenvirales</taxon>
        <taxon>Ackermannviridae</taxon>
        <taxon>Aglimvirinae</taxon>
        <taxon>Limestonevirus</taxon>
        <taxon>Limestonevirus limestone</taxon>
    </lineage>
</organism>
<proteinExistence type="predicted"/>
<evidence type="ECO:0000313" key="1">
    <source>
        <dbReference type="EMBL" id="ASD51440.1"/>
    </source>
</evidence>
<dbReference type="Proteomes" id="UP000222311">
    <property type="component" value="Segment"/>
</dbReference>
<name>A0A248H443_9CAUD</name>
<accession>A0A248H443</accession>
<sequence>MNWRKVMQNETAIERTPIEEVQQHVLDLMKHTVSDADGKVPDEFVGAFEQVALDTEGVPLIQTIGGLLMFEEKALADGAVLYSANIGVDGESLSIEVCNLAKYLLQCGYDLRVVTAHYIDPQGQISYGDEGRKVKRHIETSFILQSIQQMQKNLDHPGLILPDSKIITR</sequence>
<protein>
    <submittedName>
        <fullName evidence="1">Uncharacterized protein</fullName>
    </submittedName>
</protein>
<dbReference type="EMBL" id="KY942057">
    <property type="protein sequence ID" value="ASD51440.1"/>
    <property type="molecule type" value="Genomic_DNA"/>
</dbReference>
<reference evidence="1 2" key="1">
    <citation type="journal article" date="2017" name="Front. Microbiol.">
        <title>Environmental Bacteriophages of the Emerging Enterobacterial Phytopathogen, Dickeya solani, Show Genomic Conservation and Capacity for Horizontal Gene Transfer between Their Bacterial Hosts.</title>
        <authorList>
            <person name="Day A.W."/>
            <person name="Ahn J."/>
            <person name="Fang X."/>
            <person name="Salmond G.P.C."/>
        </authorList>
    </citation>
    <scope>NUCLEOTIDE SEQUENCE [LARGE SCALE GENOMIC DNA]</scope>
</reference>
<evidence type="ECO:0000313" key="2">
    <source>
        <dbReference type="Proteomes" id="UP000222311"/>
    </source>
</evidence>